<dbReference type="AlphaFoldDB" id="A0AAD2PXS9"/>
<feature type="chain" id="PRO_5042056544" evidence="2">
    <location>
        <begin position="30"/>
        <end position="305"/>
    </location>
</feature>
<dbReference type="EMBL" id="CAKOGP040002347">
    <property type="protein sequence ID" value="CAJ1967775.1"/>
    <property type="molecule type" value="Genomic_DNA"/>
</dbReference>
<keyword evidence="4" id="KW-1185">Reference proteome</keyword>
<name>A0AAD2PXS9_9STRA</name>
<proteinExistence type="predicted"/>
<organism evidence="3 4">
    <name type="scientific">Cylindrotheca closterium</name>
    <dbReference type="NCBI Taxonomy" id="2856"/>
    <lineage>
        <taxon>Eukaryota</taxon>
        <taxon>Sar</taxon>
        <taxon>Stramenopiles</taxon>
        <taxon>Ochrophyta</taxon>
        <taxon>Bacillariophyta</taxon>
        <taxon>Bacillariophyceae</taxon>
        <taxon>Bacillariophycidae</taxon>
        <taxon>Bacillariales</taxon>
        <taxon>Bacillariaceae</taxon>
        <taxon>Cylindrotheca</taxon>
    </lineage>
</organism>
<keyword evidence="2" id="KW-0732">Signal</keyword>
<dbReference type="PRINTS" id="PR01217">
    <property type="entry name" value="PRICHEXTENSN"/>
</dbReference>
<sequence>MMSILSSSIPTLLTLLLLSSSWLVGSAQAREMCNLCGSHYVTPDWDNTASTAPFMTCRQVYFQLATLESHDHRCSPLQQQFNYACCTGSSNTGGGGGGGGGAALRAPPVNTGGNEPTCNICNDGSYPGNPNKFISARYVGSYSCGTLFERGRDGHIPSFMCGPLKLNLQQSCGCGQFAPPPTPSPVRKPTRPPTRPPTGRPTRPPTPHPTRRPSPRPTPSPTRPPTPSPTPKPTRQKPTKPPTRPPTDKPTSAPTEFSAIARKEMPEGGSKVALKYAGGYSQRNYGQRRGLKETLSQEAPKEMSD</sequence>
<dbReference type="Proteomes" id="UP001295423">
    <property type="component" value="Unassembled WGS sequence"/>
</dbReference>
<gene>
    <name evidence="3" type="ORF">CYCCA115_LOCUS22929</name>
</gene>
<feature type="signal peptide" evidence="2">
    <location>
        <begin position="1"/>
        <end position="29"/>
    </location>
</feature>
<feature type="compositionally biased region" description="Pro residues" evidence="1">
    <location>
        <begin position="215"/>
        <end position="232"/>
    </location>
</feature>
<accession>A0AAD2PXS9</accession>
<feature type="compositionally biased region" description="Pro residues" evidence="1">
    <location>
        <begin position="178"/>
        <end position="208"/>
    </location>
</feature>
<evidence type="ECO:0000313" key="3">
    <source>
        <dbReference type="EMBL" id="CAJ1967775.1"/>
    </source>
</evidence>
<feature type="region of interest" description="Disordered" evidence="1">
    <location>
        <begin position="177"/>
        <end position="305"/>
    </location>
</feature>
<comment type="caution">
    <text evidence="3">The sequence shown here is derived from an EMBL/GenBank/DDBJ whole genome shotgun (WGS) entry which is preliminary data.</text>
</comment>
<evidence type="ECO:0000256" key="2">
    <source>
        <dbReference type="SAM" id="SignalP"/>
    </source>
</evidence>
<evidence type="ECO:0000256" key="1">
    <source>
        <dbReference type="SAM" id="MobiDB-lite"/>
    </source>
</evidence>
<evidence type="ECO:0000313" key="4">
    <source>
        <dbReference type="Proteomes" id="UP001295423"/>
    </source>
</evidence>
<reference evidence="3" key="1">
    <citation type="submission" date="2023-08" db="EMBL/GenBank/DDBJ databases">
        <authorList>
            <person name="Audoor S."/>
            <person name="Bilcke G."/>
        </authorList>
    </citation>
    <scope>NUCLEOTIDE SEQUENCE</scope>
</reference>
<protein>
    <submittedName>
        <fullName evidence="3">Uncharacterized protein</fullName>
    </submittedName>
</protein>